<keyword evidence="3" id="KW-1185">Reference proteome</keyword>
<dbReference type="Pfam" id="PF08867">
    <property type="entry name" value="FRG"/>
    <property type="match status" value="1"/>
</dbReference>
<evidence type="ECO:0000313" key="2">
    <source>
        <dbReference type="EMBL" id="ACO32685.1"/>
    </source>
</evidence>
<evidence type="ECO:0000313" key="3">
    <source>
        <dbReference type="Proteomes" id="UP000002207"/>
    </source>
</evidence>
<dbReference type="STRING" id="240015.ACP_3206"/>
<dbReference type="eggNOG" id="ENOG5030IG1">
    <property type="taxonomic scope" value="Bacteria"/>
</dbReference>
<dbReference type="InterPro" id="IPR014966">
    <property type="entry name" value="FRG-dom"/>
</dbReference>
<feature type="domain" description="FRG" evidence="1">
    <location>
        <begin position="79"/>
        <end position="199"/>
    </location>
</feature>
<organism evidence="2 3">
    <name type="scientific">Acidobacterium capsulatum (strain ATCC 51196 / DSM 11244 / BCRC 80197 / JCM 7670 / NBRC 15755 / NCIMB 13165 / 161)</name>
    <dbReference type="NCBI Taxonomy" id="240015"/>
    <lineage>
        <taxon>Bacteria</taxon>
        <taxon>Pseudomonadati</taxon>
        <taxon>Acidobacteriota</taxon>
        <taxon>Terriglobia</taxon>
        <taxon>Terriglobales</taxon>
        <taxon>Acidobacteriaceae</taxon>
        <taxon>Acidobacterium</taxon>
    </lineage>
</organism>
<reference evidence="2 3" key="1">
    <citation type="journal article" date="2009" name="Appl. Environ. Microbiol.">
        <title>Three genomes from the phylum Acidobacteria provide insight into the lifestyles of these microorganisms in soils.</title>
        <authorList>
            <person name="Ward N.L."/>
            <person name="Challacombe J.F."/>
            <person name="Janssen P.H."/>
            <person name="Henrissat B."/>
            <person name="Coutinho P.M."/>
            <person name="Wu M."/>
            <person name="Xie G."/>
            <person name="Haft D.H."/>
            <person name="Sait M."/>
            <person name="Badger J."/>
            <person name="Barabote R.D."/>
            <person name="Bradley B."/>
            <person name="Brettin T.S."/>
            <person name="Brinkac L.M."/>
            <person name="Bruce D."/>
            <person name="Creasy T."/>
            <person name="Daugherty S.C."/>
            <person name="Davidsen T.M."/>
            <person name="DeBoy R.T."/>
            <person name="Detter J.C."/>
            <person name="Dodson R.J."/>
            <person name="Durkin A.S."/>
            <person name="Ganapathy A."/>
            <person name="Gwinn-Giglio M."/>
            <person name="Han C.S."/>
            <person name="Khouri H."/>
            <person name="Kiss H."/>
            <person name="Kothari S.P."/>
            <person name="Madupu R."/>
            <person name="Nelson K.E."/>
            <person name="Nelson W.C."/>
            <person name="Paulsen I."/>
            <person name="Penn K."/>
            <person name="Ren Q."/>
            <person name="Rosovitz M.J."/>
            <person name="Selengut J.D."/>
            <person name="Shrivastava S."/>
            <person name="Sullivan S.A."/>
            <person name="Tapia R."/>
            <person name="Thompson L.S."/>
            <person name="Watkins K.L."/>
            <person name="Yang Q."/>
            <person name="Yu C."/>
            <person name="Zafar N."/>
            <person name="Zhou L."/>
            <person name="Kuske C.R."/>
        </authorList>
    </citation>
    <scope>NUCLEOTIDE SEQUENCE [LARGE SCALE GENOMIC DNA]</scope>
    <source>
        <strain evidence="3">ATCC 51196 / DSM 11244 / BCRC 80197 / JCM 7670 / NBRC 15755 / NCIMB 13165 / 161</strain>
    </source>
</reference>
<dbReference type="Proteomes" id="UP000002207">
    <property type="component" value="Chromosome"/>
</dbReference>
<protein>
    <recommendedName>
        <fullName evidence="1">FRG domain-containing protein</fullName>
    </recommendedName>
</protein>
<dbReference type="AlphaFoldDB" id="C1F5M6"/>
<dbReference type="KEGG" id="aca:ACP_3206"/>
<dbReference type="SMART" id="SM00901">
    <property type="entry name" value="FRG"/>
    <property type="match status" value="1"/>
</dbReference>
<dbReference type="InParanoid" id="C1F5M6"/>
<evidence type="ECO:0000259" key="1">
    <source>
        <dbReference type="SMART" id="SM00901"/>
    </source>
</evidence>
<name>C1F5M6_ACIC5</name>
<dbReference type="EMBL" id="CP001472">
    <property type="protein sequence ID" value="ACO32685.1"/>
    <property type="molecule type" value="Genomic_DNA"/>
</dbReference>
<proteinExistence type="predicted"/>
<dbReference type="HOGENOM" id="CLU_896612_0_0_0"/>
<sequence>MPVRITLERFPKMNEVAVSNTKHRLLTIREHLAAKGAKEPLTTLGEFISHIHATSARWEHEDWKDREFDEQDVLNPVRIVGQVWFRGQRDVTHGLRPGLYREGTWKYLRKNEGSPQPSTDEFQDNLFQELFALEHELRIDFTSFGHLLNQANHAKEDTDWYFLMQHHGLPTRLLDWTTNALAALFFAAERYRDEVERLKASQEPSSPMICVWMVDAYWLADCLSSEWSSPILAWSEDATRYIPPLKSLADKMGDSQALLPVHAMPIEPPALHPRVASQEGRFVIFGRAQDLLDEKIRLEQLDDCKGLEELRVEQVRLNVTDVDGLLRDLAQLGVSRRTLFPDLAGLADFISWKHFHKVRGEQA</sequence>
<accession>C1F5M6</accession>
<gene>
    <name evidence="2" type="ordered locus">ACP_3206</name>
</gene>